<evidence type="ECO:0008006" key="4">
    <source>
        <dbReference type="Google" id="ProtNLM"/>
    </source>
</evidence>
<keyword evidence="3" id="KW-1185">Reference proteome</keyword>
<gene>
    <name evidence="2" type="ORF">CGC53_01520</name>
</gene>
<dbReference type="Proteomes" id="UP000217276">
    <property type="component" value="Chromosome"/>
</dbReference>
<dbReference type="EMBL" id="CP022384">
    <property type="protein sequence ID" value="ATA81122.1"/>
    <property type="molecule type" value="Genomic_DNA"/>
</dbReference>
<reference evidence="3" key="1">
    <citation type="submission" date="2017-06" db="EMBL/GenBank/DDBJ databases">
        <title>Capnocytophaga spp. assemblies.</title>
        <authorList>
            <person name="Gulvik C.A."/>
        </authorList>
    </citation>
    <scope>NUCLEOTIDE SEQUENCE [LARGE SCALE GENOMIC DNA]</scope>
    <source>
        <strain evidence="3">H6253</strain>
    </source>
</reference>
<keyword evidence="1" id="KW-0732">Signal</keyword>
<dbReference type="KEGG" id="clk:CGC53_01520"/>
<evidence type="ECO:0000256" key="1">
    <source>
        <dbReference type="SAM" id="SignalP"/>
    </source>
</evidence>
<name>A0A250F7K8_9FLAO</name>
<protein>
    <recommendedName>
        <fullName evidence="4">Gliding motility-associated-like protein</fullName>
    </recommendedName>
</protein>
<dbReference type="InterPro" id="IPR026341">
    <property type="entry name" value="T9SS_type_B"/>
</dbReference>
<dbReference type="RefSeq" id="WP_095913041.1">
    <property type="nucleotide sequence ID" value="NZ_CAUUPF010000009.1"/>
</dbReference>
<organism evidence="2 3">
    <name type="scientific">Capnocytophaga leadbetteri</name>
    <dbReference type="NCBI Taxonomy" id="327575"/>
    <lineage>
        <taxon>Bacteria</taxon>
        <taxon>Pseudomonadati</taxon>
        <taxon>Bacteroidota</taxon>
        <taxon>Flavobacteriia</taxon>
        <taxon>Flavobacteriales</taxon>
        <taxon>Flavobacteriaceae</taxon>
        <taxon>Capnocytophaga</taxon>
    </lineage>
</organism>
<evidence type="ECO:0000313" key="2">
    <source>
        <dbReference type="EMBL" id="ATA81122.1"/>
    </source>
</evidence>
<dbReference type="Pfam" id="PF13585">
    <property type="entry name" value="CHU_C"/>
    <property type="match status" value="1"/>
</dbReference>
<dbReference type="NCBIfam" id="TIGR04131">
    <property type="entry name" value="Bac_Flav_CTERM"/>
    <property type="match status" value="1"/>
</dbReference>
<accession>A0A250F7K8</accession>
<evidence type="ECO:0000313" key="3">
    <source>
        <dbReference type="Proteomes" id="UP000217276"/>
    </source>
</evidence>
<proteinExistence type="predicted"/>
<sequence>MKKNLITVWLLLIAGVVGYSQKNTNQPDPNNITIDREAPCREFMMEVFPDKGNCSAQILNVYAWGVKENEQISWLLLDANKASKASGTFTATQTRNVNQRIELPNLPSGNYTFVATSTSCPKSPKEYSLHLQALLQMSLLEKQDIGCNNKSSDKGSVLLRVSGGEKGSYIYGYEKIEEGHKPCGDSFDIRKPDYANDNIDGAPTYDGVPCWQKGTTNGNTFISLDEGIWRIYAMDPVRGCVVSDTVTIRRYPILSITSIVAQLCQVQTDGTIPVHITLAQRGQGKHYYQLNGQAEQPKLIQFTEGNTFVLNVLPNIYKIRIRDEKNCSAYENFEVHKPIAATVTFTSVSCGEFPADFPIFINVKGGKKAYNYTVTQLNTNEKPSSGDLKEGDNQVFIFSPKAGTYRFQIYDSETTNCPITRDIELKKNSPIQVTATPLYSKDCTQENGEIALQILGGQAPYKVRLVHQTSKNELTQTLNSSVYTFTGVTAGNYTIEVQDAAGCSRYKGTTSVTVQPSFVLKNISFETLKKATCERKEEVLVKVAVTPEYVKGTWLKYIITSEDKKYRREIRLDDTSLQLNGTEALGVGKYHIEVLNEQTKCSIGQDYEVKSVAEDYRLVVGTPVKATCASDKGQLTLSVIPKESTLAKISGFSYRLTAGSTVVTGTSTDNSTTLRLPAGFYQIEVTVAETGCKLYDKVLMPEPPATIQVTATPLYSKDCTQEKGEIALHISGGQAPYKVRLVDQTTKNELTQTLNSSVYTFTGVSAGNYTIEVQDAAGCSLYEGTTSVTVQPSFVLKNISFETLKKATCERKEEVLVKVAVTPEYVKGTWLKYIITSEDKKYRREIRLDDTSLQLNGTEALGVGKYHIEVLNEQTQCSIGEDYEVKSVAEDYRLVVGTPIKATCSSGKGLLTLSIQNKEASATKVSAFNYRITANSVVTGTSTNGSAMIRLSAGSYQIEVTVVETGCKLYGKVIMPEPPAALKLATTVQASANCEDAKGAATVQVSGGVSPYTITLTHKRTGAVYSETNVGVGANAITLNFSDLKSGYYYAHVQDAAGCEAMGSVTIEEYTPIVLSKLNAETTAPSCGDANDGKLIFEVQVSGGVPPYKYKLEKKTEKTSEHTLITVTNGRGYIENLSSGSYQLLVEDSKNCIATITETTIIAPKPITVDIKVNKSHSQACDDSQNGSVTLSNIAGGSGFYRIYLINHEKKTVVDRKIGVKAGETVTFGNLASSYNIHYEIAIQDSKGCLLAHLAPFTIDEEPDVAVQSVENEINCDPTSNKGYVHTLVVKFKNNVVDYDKISYNLNNGTERLFTRTAGNIAFIDDFDAETLTQTLTVNYKPMGVGRPICPASIVNFSLTRFPQFTLERVPNDDLNVIEVIAKGGITDLLSGYTYYFNGENQGNNPVYTIKNTDPERIEAGGVRIKTIEVKAKDAKDCIRTLVVEVPYIDIDIPNYFTPNGDGDNDRWRPKKMEDFPNAFVHVFDRNGRRMATLKPGESWDGIYAGKPMPSGDYWYTIDLNDELRDGRKIYGHFSLYR</sequence>
<feature type="chain" id="PRO_5012738585" description="Gliding motility-associated-like protein" evidence="1">
    <location>
        <begin position="23"/>
        <end position="1538"/>
    </location>
</feature>
<feature type="signal peptide" evidence="1">
    <location>
        <begin position="1"/>
        <end position="22"/>
    </location>
</feature>